<evidence type="ECO:0000313" key="2">
    <source>
        <dbReference type="Proteomes" id="UP000248857"/>
    </source>
</evidence>
<dbReference type="SUPFAM" id="SSF160532">
    <property type="entry name" value="Ava3019-like"/>
    <property type="match status" value="1"/>
</dbReference>
<organism evidence="1 2">
    <name type="scientific">Acaryochloris thomasi RCC1774</name>
    <dbReference type="NCBI Taxonomy" id="1764569"/>
    <lineage>
        <taxon>Bacteria</taxon>
        <taxon>Bacillati</taxon>
        <taxon>Cyanobacteriota</taxon>
        <taxon>Cyanophyceae</taxon>
        <taxon>Acaryochloridales</taxon>
        <taxon>Acaryochloridaceae</taxon>
        <taxon>Acaryochloris</taxon>
        <taxon>Acaryochloris thomasi</taxon>
    </lineage>
</organism>
<accession>A0A2W1JD22</accession>
<comment type="caution">
    <text evidence="1">The sequence shown here is derived from an EMBL/GenBank/DDBJ whole genome shotgun (WGS) entry which is preliminary data.</text>
</comment>
<dbReference type="RefSeq" id="WP_199464457.1">
    <property type="nucleotide sequence ID" value="NZ_CAWNWM010000014.1"/>
</dbReference>
<protein>
    <recommendedName>
        <fullName evidence="3">DUF1824 domain-containing protein</fullName>
    </recommendedName>
</protein>
<dbReference type="Gene3D" id="3.30.360.10">
    <property type="entry name" value="Dihydrodipicolinate Reductase, domain 2"/>
    <property type="match status" value="1"/>
</dbReference>
<name>A0A2W1JD22_9CYAN</name>
<keyword evidence="2" id="KW-1185">Reference proteome</keyword>
<dbReference type="InterPro" id="IPR014953">
    <property type="entry name" value="DUF1824"/>
</dbReference>
<proteinExistence type="predicted"/>
<gene>
    <name evidence="1" type="ORF">C1752_04512</name>
</gene>
<dbReference type="AlphaFoldDB" id="A0A2W1JD22"/>
<dbReference type="Proteomes" id="UP000248857">
    <property type="component" value="Unassembled WGS sequence"/>
</dbReference>
<dbReference type="Pfam" id="PF08854">
    <property type="entry name" value="DUF1824"/>
    <property type="match status" value="1"/>
</dbReference>
<evidence type="ECO:0000313" key="1">
    <source>
        <dbReference type="EMBL" id="PZD71830.1"/>
    </source>
</evidence>
<evidence type="ECO:0008006" key="3">
    <source>
        <dbReference type="Google" id="ProtNLM"/>
    </source>
</evidence>
<dbReference type="EMBL" id="PQWO01000014">
    <property type="protein sequence ID" value="PZD71830.1"/>
    <property type="molecule type" value="Genomic_DNA"/>
</dbReference>
<sequence>MTNALTLQQAHDLLVIFETESEPTPNLPETQAALCRVIDASDDQILGILASTFTQGISALNDYAKALGHSISQPLEPVEGPIYIKFNPQTNLCYCESYTGEHRGVLVSCQSAVEGGLNHMYGHLPLDLWA</sequence>
<reference evidence="1 2" key="1">
    <citation type="journal article" date="2018" name="Sci. Rep.">
        <title>A novel species of the marine cyanobacterium Acaryochloris with a unique pigment content and lifestyle.</title>
        <authorList>
            <person name="Partensky F."/>
            <person name="Six C."/>
            <person name="Ratin M."/>
            <person name="Garczarek L."/>
            <person name="Vaulot D."/>
            <person name="Probert I."/>
            <person name="Calteau A."/>
            <person name="Gourvil P."/>
            <person name="Marie D."/>
            <person name="Grebert T."/>
            <person name="Bouchier C."/>
            <person name="Le Panse S."/>
            <person name="Gachenot M."/>
            <person name="Rodriguez F."/>
            <person name="Garrido J.L."/>
        </authorList>
    </citation>
    <scope>NUCLEOTIDE SEQUENCE [LARGE SCALE GENOMIC DNA]</scope>
    <source>
        <strain evidence="1 2">RCC1774</strain>
    </source>
</reference>